<accession>A0A010SM85</accession>
<dbReference type="InterPro" id="IPR036259">
    <property type="entry name" value="MFS_trans_sf"/>
</dbReference>
<feature type="transmembrane region" description="Helical" evidence="7">
    <location>
        <begin position="456"/>
        <end position="475"/>
    </location>
</feature>
<reference evidence="9 10" key="1">
    <citation type="submission" date="2014-02" db="EMBL/GenBank/DDBJ databases">
        <title>The genome sequence of Colletotrichum fioriniae PJ7.</title>
        <authorList>
            <person name="Baroncelli R."/>
            <person name="Thon M.R."/>
        </authorList>
    </citation>
    <scope>NUCLEOTIDE SEQUENCE [LARGE SCALE GENOMIC DNA]</scope>
    <source>
        <strain evidence="9 10">PJ7</strain>
    </source>
</reference>
<feature type="transmembrane region" description="Helical" evidence="7">
    <location>
        <begin position="331"/>
        <end position="349"/>
    </location>
</feature>
<feature type="transmembrane region" description="Helical" evidence="7">
    <location>
        <begin position="33"/>
        <end position="50"/>
    </location>
</feature>
<dbReference type="STRING" id="1445577.A0A010SM85"/>
<dbReference type="HOGENOM" id="CLU_001265_30_13_1"/>
<evidence type="ECO:0000256" key="6">
    <source>
        <dbReference type="ARBA" id="ARBA00023136"/>
    </source>
</evidence>
<dbReference type="EMBL" id="JARH01000045">
    <property type="protein sequence ID" value="EXF86008.1"/>
    <property type="molecule type" value="Genomic_DNA"/>
</dbReference>
<keyword evidence="10" id="KW-1185">Reference proteome</keyword>
<comment type="subcellular location">
    <subcellularLocation>
        <location evidence="1">Membrane</location>
        <topology evidence="1">Multi-pass membrane protein</topology>
    </subcellularLocation>
</comment>
<feature type="domain" description="Major facilitator superfamily (MFS) profile" evidence="8">
    <location>
        <begin position="37"/>
        <end position="479"/>
    </location>
</feature>
<evidence type="ECO:0000256" key="4">
    <source>
        <dbReference type="ARBA" id="ARBA00022692"/>
    </source>
</evidence>
<dbReference type="InterPro" id="IPR050360">
    <property type="entry name" value="MFS_Sugar_Transporters"/>
</dbReference>
<sequence>MGPGSIVEAPFVTSMPDGAVDPKKWWRSKNLRTLNLLLAFPMLSIFTQGFDGSMMNGLQSVENWRNYFGEPKGSTLGLFNAAYPIGGLCAIPFLSFVSDKFGRKIGLACGATLCIIGSTVQASAQNLAMFVVARGILGCGTVSLGASGAPLITEIAHPAHRATATALFNTSYSLGAIVAAWTTFASFRIDSTWSWRIPSAIQGLPSVIQLLGLYFVPESPRWLASKDRNEETLAFLAKYHAEGDEHDALVQFEYEEIQSTLAYERTIDRGSWIQNYLELIRTPGNRKRLFIILWTSCIAQMSGNAFVSYYLSSILSSVGLKSSMEQTLINATQQILSWLSALYFATLPGKLGRKTLFLSSLFAIFVCLICITAGSAVFANNESNKAAGGAVVAFLYLFSPAYNLGLNGNLVLYITEILPYSLRMRGTACFQLFSTCFSLISTYVVPIGLDKLAWKFYTIFIPWVLIEIVVLWFVYPETKGPSLEEIALLFDGPTMDTTTIIGKDGVKHVEIGCAEGTEKV</sequence>
<feature type="transmembrane region" description="Helical" evidence="7">
    <location>
        <begin position="130"/>
        <end position="152"/>
    </location>
</feature>
<dbReference type="OrthoDB" id="6133115at2759"/>
<dbReference type="Proteomes" id="UP000020467">
    <property type="component" value="Unassembled WGS sequence"/>
</dbReference>
<protein>
    <submittedName>
        <fullName evidence="9">Lactose permease</fullName>
    </submittedName>
</protein>
<dbReference type="PANTHER" id="PTHR48022">
    <property type="entry name" value="PLASTIDIC GLUCOSE TRANSPORTER 4"/>
    <property type="match status" value="1"/>
</dbReference>
<comment type="similarity">
    <text evidence="2">Belongs to the major facilitator superfamily. Sugar transporter (TC 2.A.1.1) family.</text>
</comment>
<dbReference type="PROSITE" id="PS00216">
    <property type="entry name" value="SUGAR_TRANSPORT_1"/>
    <property type="match status" value="1"/>
</dbReference>
<dbReference type="eggNOG" id="KOG0254">
    <property type="taxonomic scope" value="Eukaryota"/>
</dbReference>
<evidence type="ECO:0000256" key="3">
    <source>
        <dbReference type="ARBA" id="ARBA00022448"/>
    </source>
</evidence>
<dbReference type="Pfam" id="PF00083">
    <property type="entry name" value="Sugar_tr"/>
    <property type="match status" value="1"/>
</dbReference>
<dbReference type="PANTHER" id="PTHR48022:SF64">
    <property type="entry name" value="MAJOR FACILITATOR SUPERFAMILY (MFS) PROFILE DOMAIN-CONTAINING PROTEIN"/>
    <property type="match status" value="1"/>
</dbReference>
<keyword evidence="3" id="KW-0813">Transport</keyword>
<feature type="transmembrane region" description="Helical" evidence="7">
    <location>
        <begin position="391"/>
        <end position="414"/>
    </location>
</feature>
<dbReference type="SUPFAM" id="SSF103473">
    <property type="entry name" value="MFS general substrate transporter"/>
    <property type="match status" value="1"/>
</dbReference>
<evidence type="ECO:0000259" key="8">
    <source>
        <dbReference type="PROSITE" id="PS50850"/>
    </source>
</evidence>
<dbReference type="GO" id="GO:0016020">
    <property type="term" value="C:membrane"/>
    <property type="evidence" value="ECO:0007669"/>
    <property type="project" value="UniProtKB-SubCell"/>
</dbReference>
<evidence type="ECO:0000256" key="5">
    <source>
        <dbReference type="ARBA" id="ARBA00022989"/>
    </source>
</evidence>
<evidence type="ECO:0000256" key="7">
    <source>
        <dbReference type="SAM" id="Phobius"/>
    </source>
</evidence>
<evidence type="ECO:0000313" key="9">
    <source>
        <dbReference type="EMBL" id="EXF86008.1"/>
    </source>
</evidence>
<keyword evidence="5 7" id="KW-1133">Transmembrane helix</keyword>
<dbReference type="InterPro" id="IPR005829">
    <property type="entry name" value="Sugar_transporter_CS"/>
</dbReference>
<gene>
    <name evidence="9" type="ORF">CFIO01_05943</name>
</gene>
<evidence type="ECO:0000256" key="1">
    <source>
        <dbReference type="ARBA" id="ARBA00004141"/>
    </source>
</evidence>
<dbReference type="GO" id="GO:0005351">
    <property type="term" value="F:carbohydrate:proton symporter activity"/>
    <property type="evidence" value="ECO:0007669"/>
    <property type="project" value="TreeGrafter"/>
</dbReference>
<dbReference type="FunFam" id="1.20.1250.20:FF:000134">
    <property type="entry name" value="MFS sugar transporter protein"/>
    <property type="match status" value="1"/>
</dbReference>
<keyword evidence="6 7" id="KW-0472">Membrane</keyword>
<feature type="transmembrane region" description="Helical" evidence="7">
    <location>
        <begin position="356"/>
        <end position="379"/>
    </location>
</feature>
<comment type="caution">
    <text evidence="9">The sequence shown here is derived from an EMBL/GenBank/DDBJ whole genome shotgun (WGS) entry which is preliminary data.</text>
</comment>
<feature type="transmembrane region" description="Helical" evidence="7">
    <location>
        <begin position="289"/>
        <end position="311"/>
    </location>
</feature>
<dbReference type="Gene3D" id="1.20.1250.20">
    <property type="entry name" value="MFS general substrate transporter like domains"/>
    <property type="match status" value="1"/>
</dbReference>
<name>A0A010SM85_9PEZI</name>
<dbReference type="InterPro" id="IPR020846">
    <property type="entry name" value="MFS_dom"/>
</dbReference>
<dbReference type="KEGG" id="cfj:CFIO01_05943"/>
<evidence type="ECO:0000256" key="2">
    <source>
        <dbReference type="ARBA" id="ARBA00010992"/>
    </source>
</evidence>
<dbReference type="AlphaFoldDB" id="A0A010SM85"/>
<keyword evidence="4 7" id="KW-0812">Transmembrane</keyword>
<feature type="transmembrane region" description="Helical" evidence="7">
    <location>
        <begin position="164"/>
        <end position="187"/>
    </location>
</feature>
<dbReference type="InterPro" id="IPR005828">
    <property type="entry name" value="MFS_sugar_transport-like"/>
</dbReference>
<feature type="transmembrane region" description="Helical" evidence="7">
    <location>
        <begin position="426"/>
        <end position="444"/>
    </location>
</feature>
<feature type="transmembrane region" description="Helical" evidence="7">
    <location>
        <begin position="81"/>
        <end position="98"/>
    </location>
</feature>
<dbReference type="PROSITE" id="PS50850">
    <property type="entry name" value="MFS"/>
    <property type="match status" value="1"/>
</dbReference>
<evidence type="ECO:0000313" key="10">
    <source>
        <dbReference type="Proteomes" id="UP000020467"/>
    </source>
</evidence>
<organism evidence="9 10">
    <name type="scientific">Colletotrichum fioriniae PJ7</name>
    <dbReference type="NCBI Taxonomy" id="1445577"/>
    <lineage>
        <taxon>Eukaryota</taxon>
        <taxon>Fungi</taxon>
        <taxon>Dikarya</taxon>
        <taxon>Ascomycota</taxon>
        <taxon>Pezizomycotina</taxon>
        <taxon>Sordariomycetes</taxon>
        <taxon>Hypocreomycetidae</taxon>
        <taxon>Glomerellales</taxon>
        <taxon>Glomerellaceae</taxon>
        <taxon>Colletotrichum</taxon>
        <taxon>Colletotrichum acutatum species complex</taxon>
    </lineage>
</organism>
<proteinExistence type="inferred from homology"/>